<dbReference type="AlphaFoldDB" id="A0A1C6GAI2"/>
<protein>
    <submittedName>
        <fullName evidence="2">Uncharacterized protein</fullName>
    </submittedName>
</protein>
<accession>A0A1C6GAI2</accession>
<name>A0A1C6GAI2_9FIRM</name>
<evidence type="ECO:0000256" key="1">
    <source>
        <dbReference type="SAM" id="MobiDB-lite"/>
    </source>
</evidence>
<feature type="region of interest" description="Disordered" evidence="1">
    <location>
        <begin position="166"/>
        <end position="187"/>
    </location>
</feature>
<sequence length="223" mass="23051">MLPVTAHTGGVGRNTSDLSIVITSMGHYPHGPKGLLALPAVFLSVKARSDMGGAGVLELPAAADGRWCKLLRIAVNVMGGLSAGNKSFGRCGAAAHRGGGQRFFDSAERTGVVLDSVWGLITGNCGWGTCAVQGGLCARADAVNWLFQVLLEQAFGGRGRRFMYGPTLAPGSRQRRRGHSGQRAADSAGGFAAGAGLGAQFGAAERQRPSVLRTRLTNCCAGR</sequence>
<proteinExistence type="predicted"/>
<gene>
    <name evidence="2" type="ORF">SAMEA3545359_00295</name>
</gene>
<evidence type="ECO:0000313" key="2">
    <source>
        <dbReference type="EMBL" id="SCJ42296.1"/>
    </source>
</evidence>
<reference evidence="2" key="1">
    <citation type="submission" date="2015-09" db="EMBL/GenBank/DDBJ databases">
        <authorList>
            <consortium name="Pathogen Informatics"/>
        </authorList>
    </citation>
    <scope>NUCLEOTIDE SEQUENCE</scope>
    <source>
        <strain evidence="2">2789STDY5834896</strain>
    </source>
</reference>
<dbReference type="EMBL" id="FMHG01000001">
    <property type="protein sequence ID" value="SCJ42296.1"/>
    <property type="molecule type" value="Genomic_DNA"/>
</dbReference>
<organism evidence="2">
    <name type="scientific">uncultured Anaerotruncus sp</name>
    <dbReference type="NCBI Taxonomy" id="905011"/>
    <lineage>
        <taxon>Bacteria</taxon>
        <taxon>Bacillati</taxon>
        <taxon>Bacillota</taxon>
        <taxon>Clostridia</taxon>
        <taxon>Eubacteriales</taxon>
        <taxon>Oscillospiraceae</taxon>
        <taxon>Anaerotruncus</taxon>
        <taxon>environmental samples</taxon>
    </lineage>
</organism>